<reference evidence="2" key="1">
    <citation type="submission" date="2021-02" db="EMBL/GenBank/DDBJ databases">
        <title>Thiocyanate and organic carbon inputs drive convergent selection for specific autotrophic Afipia and Thiobacillus strains within complex microbiomes.</title>
        <authorList>
            <person name="Huddy R.J."/>
            <person name="Sachdeva R."/>
            <person name="Kadzinga F."/>
            <person name="Kantor R.S."/>
            <person name="Harrison S.T.L."/>
            <person name="Banfield J.F."/>
        </authorList>
    </citation>
    <scope>NUCLEOTIDE SEQUENCE</scope>
    <source>
        <strain evidence="2">SCN18_10_11_15_R4_P_38_20</strain>
    </source>
</reference>
<sequence>MLKKIFLLLILICKPISASYMASMDDSSDEESRHLIPSAAGREADEGYNSMVISSAIAGQFSIEEKDSDKLENCIQQRAFTFDEPLNQKIGRWIGGFMGFAAAQGWDPLIIFTLLNSVLLMTGYKVPVGSNLDWVIIGAITGLLTPATSTHLGEGFAEVASHSYLLKRMPVVNRLPIIRRIESPLEIPESYRLEGKSTYFKLLNAIYAGAWSVIYASVLSGLEHKKENRLLFWIFVGPYALSKFSQLYKYTSAAAKKHIRWEKHRGEIEITKIKRGTIRQHLETLKLHERGDNEIDETYKSISSKEVSIPEKIGALNRNGKARLIPIQDISKGQVDFDMHESLSNSKEKNNYTELDVNRHMSQSLKDKTVTRLTNVISCGAIISRYFLYSWLIDYSFGAWGITEGLARNILTYGGAAILDIVATFFEEGGIQEYFNSIFKNDFPYWYAENHPKIRRTIGISSLILGGVLAIPDSWYAWTKLTALPRGDLKTENHIDNDIRIPILLFMVFDGWPRNGAFLASGYDEFISNARHRGRQLFSCLSCRRIKAIGRGDKIDRISRAAKKLQEVVDDLNPDGVDQIYDWLFKGPSVNGVQ</sequence>
<keyword evidence="1" id="KW-0732">Signal</keyword>
<proteinExistence type="predicted"/>
<comment type="caution">
    <text evidence="2">The sequence shown here is derived from an EMBL/GenBank/DDBJ whole genome shotgun (WGS) entry which is preliminary data.</text>
</comment>
<accession>A0A8J7TU90</accession>
<organism evidence="2 3">
    <name type="scientific">Candidatus Paracaedimonas acanthamoebae</name>
    <dbReference type="NCBI Taxonomy" id="244581"/>
    <lineage>
        <taxon>Bacteria</taxon>
        <taxon>Pseudomonadati</taxon>
        <taxon>Pseudomonadota</taxon>
        <taxon>Alphaproteobacteria</taxon>
        <taxon>Holosporales</taxon>
        <taxon>Caedimonadaceae</taxon>
        <taxon>Candidatus Paracaedimonas</taxon>
    </lineage>
</organism>
<dbReference type="EMBL" id="JAFKGL010000014">
    <property type="protein sequence ID" value="MBN9412927.1"/>
    <property type="molecule type" value="Genomic_DNA"/>
</dbReference>
<dbReference type="AlphaFoldDB" id="A0A8J7TU90"/>
<gene>
    <name evidence="2" type="ORF">J0H12_03245</name>
</gene>
<evidence type="ECO:0000256" key="1">
    <source>
        <dbReference type="SAM" id="SignalP"/>
    </source>
</evidence>
<protein>
    <submittedName>
        <fullName evidence="2">Uncharacterized protein</fullName>
    </submittedName>
</protein>
<evidence type="ECO:0000313" key="2">
    <source>
        <dbReference type="EMBL" id="MBN9412927.1"/>
    </source>
</evidence>
<evidence type="ECO:0000313" key="3">
    <source>
        <dbReference type="Proteomes" id="UP000664414"/>
    </source>
</evidence>
<feature type="chain" id="PRO_5035224106" evidence="1">
    <location>
        <begin position="23"/>
        <end position="594"/>
    </location>
</feature>
<feature type="signal peptide" evidence="1">
    <location>
        <begin position="1"/>
        <end position="22"/>
    </location>
</feature>
<dbReference type="Proteomes" id="UP000664414">
    <property type="component" value="Unassembled WGS sequence"/>
</dbReference>
<name>A0A8J7TU90_9PROT</name>